<keyword evidence="2" id="KW-1185">Reference proteome</keyword>
<comment type="caution">
    <text evidence="1">The sequence shown here is derived from an EMBL/GenBank/DDBJ whole genome shotgun (WGS) entry which is preliminary data.</text>
</comment>
<protein>
    <submittedName>
        <fullName evidence="1">Uncharacterized protein</fullName>
    </submittedName>
</protein>
<dbReference type="AlphaFoldDB" id="A0A9W7ISB2"/>
<reference evidence="1" key="1">
    <citation type="submission" date="2023-05" db="EMBL/GenBank/DDBJ databases">
        <title>Genome and transcriptome analyses reveal genes involved in the formation of fine ridges on petal epidermal cells in Hibiscus trionum.</title>
        <authorList>
            <person name="Koshimizu S."/>
            <person name="Masuda S."/>
            <person name="Ishii T."/>
            <person name="Shirasu K."/>
            <person name="Hoshino A."/>
            <person name="Arita M."/>
        </authorList>
    </citation>
    <scope>NUCLEOTIDE SEQUENCE</scope>
    <source>
        <strain evidence="1">Hamamatsu line</strain>
    </source>
</reference>
<dbReference type="OrthoDB" id="2339771at2759"/>
<sequence length="71" mass="8057">MMYFCQFKTVVPNVDSARPTAKDQPLTMAHIQGREADIRVMSELNHALENKVSSVLHNLRQHNAYPANHSP</sequence>
<dbReference type="Proteomes" id="UP001165190">
    <property type="component" value="Unassembled WGS sequence"/>
</dbReference>
<dbReference type="EMBL" id="BSYR01000035">
    <property type="protein sequence ID" value="GMJ00227.1"/>
    <property type="molecule type" value="Genomic_DNA"/>
</dbReference>
<proteinExistence type="predicted"/>
<evidence type="ECO:0000313" key="2">
    <source>
        <dbReference type="Proteomes" id="UP001165190"/>
    </source>
</evidence>
<accession>A0A9W7ISB2</accession>
<gene>
    <name evidence="1" type="ORF">HRI_003691900</name>
</gene>
<organism evidence="1 2">
    <name type="scientific">Hibiscus trionum</name>
    <name type="common">Flower of an hour</name>
    <dbReference type="NCBI Taxonomy" id="183268"/>
    <lineage>
        <taxon>Eukaryota</taxon>
        <taxon>Viridiplantae</taxon>
        <taxon>Streptophyta</taxon>
        <taxon>Embryophyta</taxon>
        <taxon>Tracheophyta</taxon>
        <taxon>Spermatophyta</taxon>
        <taxon>Magnoliopsida</taxon>
        <taxon>eudicotyledons</taxon>
        <taxon>Gunneridae</taxon>
        <taxon>Pentapetalae</taxon>
        <taxon>rosids</taxon>
        <taxon>malvids</taxon>
        <taxon>Malvales</taxon>
        <taxon>Malvaceae</taxon>
        <taxon>Malvoideae</taxon>
        <taxon>Hibiscus</taxon>
    </lineage>
</organism>
<name>A0A9W7ISB2_HIBTR</name>
<evidence type="ECO:0000313" key="1">
    <source>
        <dbReference type="EMBL" id="GMJ00227.1"/>
    </source>
</evidence>